<dbReference type="OrthoDB" id="201398at2759"/>
<dbReference type="InterPro" id="IPR027157">
    <property type="entry name" value="NCBP2"/>
</dbReference>
<gene>
    <name evidence="9" type="primary">Cbp20</name>
    <name evidence="9" type="ORF">EHP00_1856</name>
</gene>
<evidence type="ECO:0000256" key="5">
    <source>
        <dbReference type="ARBA" id="ARBA00023242"/>
    </source>
</evidence>
<evidence type="ECO:0000256" key="4">
    <source>
        <dbReference type="ARBA" id="ARBA00023187"/>
    </source>
</evidence>
<comment type="subcellular location">
    <subcellularLocation>
        <location evidence="1 7">Nucleus</location>
    </subcellularLocation>
</comment>
<dbReference type="GO" id="GO:0005634">
    <property type="term" value="C:nucleus"/>
    <property type="evidence" value="ECO:0007669"/>
    <property type="project" value="UniProtKB-SubCell"/>
</dbReference>
<dbReference type="GO" id="GO:0000339">
    <property type="term" value="F:RNA cap binding"/>
    <property type="evidence" value="ECO:0007669"/>
    <property type="project" value="InterPro"/>
</dbReference>
<feature type="domain" description="RRM" evidence="8">
    <location>
        <begin position="38"/>
        <end position="137"/>
    </location>
</feature>
<dbReference type="InterPro" id="IPR035979">
    <property type="entry name" value="RBD_domain_sf"/>
</dbReference>
<dbReference type="SMART" id="SM00360">
    <property type="entry name" value="RRM"/>
    <property type="match status" value="1"/>
</dbReference>
<evidence type="ECO:0000259" key="8">
    <source>
        <dbReference type="PROSITE" id="PS50102"/>
    </source>
</evidence>
<keyword evidence="4 7" id="KW-0508">mRNA splicing</keyword>
<dbReference type="PANTHER" id="PTHR18847">
    <property type="entry name" value="20 KD NUCLEAR CAP BINDING PROTEIN"/>
    <property type="match status" value="1"/>
</dbReference>
<evidence type="ECO:0000256" key="7">
    <source>
        <dbReference type="RuleBase" id="RU364036"/>
    </source>
</evidence>
<evidence type="ECO:0000256" key="3">
    <source>
        <dbReference type="ARBA" id="ARBA00022664"/>
    </source>
</evidence>
<dbReference type="STRING" id="646526.A0A1W0E4D2"/>
<proteinExistence type="inferred from homology"/>
<dbReference type="GO" id="GO:0005846">
    <property type="term" value="C:nuclear cap binding complex"/>
    <property type="evidence" value="ECO:0007669"/>
    <property type="project" value="InterPro"/>
</dbReference>
<comment type="similarity">
    <text evidence="2 7">Belongs to the RRM NCBP2 family.</text>
</comment>
<keyword evidence="10" id="KW-1185">Reference proteome</keyword>
<dbReference type="EMBL" id="MNPJ01000022">
    <property type="protein sequence ID" value="OQS54115.1"/>
    <property type="molecule type" value="Genomic_DNA"/>
</dbReference>
<dbReference type="Gene3D" id="3.30.70.330">
    <property type="match status" value="1"/>
</dbReference>
<evidence type="ECO:0000313" key="9">
    <source>
        <dbReference type="EMBL" id="OQS54115.1"/>
    </source>
</evidence>
<dbReference type="InterPro" id="IPR000504">
    <property type="entry name" value="RRM_dom"/>
</dbReference>
<dbReference type="GO" id="GO:0045292">
    <property type="term" value="P:mRNA cis splicing, via spliceosome"/>
    <property type="evidence" value="ECO:0007669"/>
    <property type="project" value="InterPro"/>
</dbReference>
<sequence length="142" mass="16867">MTDVFPLDKWMQEGKEIYIDREFKGSREEYIESLKNSRTIYVSNIPLRTKEERLWNIFSVCGKIENVVMGVNNQFEFVGFAFIIFKDREGADNAVRYLNIKIDDKFIKLDKDIGFSEKRRFGRGRGGNQLKFDYVKKRPGRY</sequence>
<name>A0A1W0E4D2_9MICR</name>
<evidence type="ECO:0000256" key="1">
    <source>
        <dbReference type="ARBA" id="ARBA00004123"/>
    </source>
</evidence>
<organism evidence="9 10">
    <name type="scientific">Ecytonucleospora hepatopenaei</name>
    <dbReference type="NCBI Taxonomy" id="646526"/>
    <lineage>
        <taxon>Eukaryota</taxon>
        <taxon>Fungi</taxon>
        <taxon>Fungi incertae sedis</taxon>
        <taxon>Microsporidia</taxon>
        <taxon>Enterocytozoonidae</taxon>
        <taxon>Ecytonucleospora</taxon>
    </lineage>
</organism>
<keyword evidence="3 7" id="KW-0507">mRNA processing</keyword>
<keyword evidence="6 7" id="KW-0694">RNA-binding</keyword>
<dbReference type="SUPFAM" id="SSF54928">
    <property type="entry name" value="RNA-binding domain, RBD"/>
    <property type="match status" value="1"/>
</dbReference>
<accession>A0A1W0E4D2</accession>
<comment type="caution">
    <text evidence="9">The sequence shown here is derived from an EMBL/GenBank/DDBJ whole genome shotgun (WGS) entry which is preliminary data.</text>
</comment>
<protein>
    <recommendedName>
        <fullName evidence="7">Nuclear cap-binding protein subunit 2</fullName>
    </recommendedName>
    <alternativeName>
        <fullName evidence="7">20 kDa nuclear cap-binding protein</fullName>
    </alternativeName>
</protein>
<dbReference type="VEuPathDB" id="MicrosporidiaDB:EHP00_1856"/>
<dbReference type="InterPro" id="IPR012677">
    <property type="entry name" value="Nucleotide-bd_a/b_plait_sf"/>
</dbReference>
<dbReference type="PANTHER" id="PTHR18847:SF0">
    <property type="entry name" value="NUCLEAR CAP-BINDING PROTEIN SUBUNIT 2"/>
    <property type="match status" value="1"/>
</dbReference>
<dbReference type="PROSITE" id="PS50102">
    <property type="entry name" value="RRM"/>
    <property type="match status" value="1"/>
</dbReference>
<reference evidence="9 10" key="1">
    <citation type="journal article" date="2017" name="Environ. Microbiol.">
        <title>Decay of the glycolytic pathway and adaptation to intranuclear parasitism within Enterocytozoonidae microsporidia.</title>
        <authorList>
            <person name="Wiredu Boakye D."/>
            <person name="Jaroenlak P."/>
            <person name="Prachumwat A."/>
            <person name="Williams T.A."/>
            <person name="Bateman K.S."/>
            <person name="Itsathitphaisarn O."/>
            <person name="Sritunyalucksana K."/>
            <person name="Paszkiewicz K.H."/>
            <person name="Moore K.A."/>
            <person name="Stentiford G.D."/>
            <person name="Williams B.A."/>
        </authorList>
    </citation>
    <scope>NUCLEOTIDE SEQUENCE [LARGE SCALE GENOMIC DNA]</scope>
    <source>
        <strain evidence="9 10">TH1</strain>
    </source>
</reference>
<dbReference type="Pfam" id="PF00076">
    <property type="entry name" value="RRM_1"/>
    <property type="match status" value="1"/>
</dbReference>
<dbReference type="Proteomes" id="UP000192758">
    <property type="component" value="Unassembled WGS sequence"/>
</dbReference>
<evidence type="ECO:0000256" key="6">
    <source>
        <dbReference type="PROSITE-ProRule" id="PRU00176"/>
    </source>
</evidence>
<evidence type="ECO:0000256" key="2">
    <source>
        <dbReference type="ARBA" id="ARBA00010725"/>
    </source>
</evidence>
<keyword evidence="5 7" id="KW-0539">Nucleus</keyword>
<dbReference type="AlphaFoldDB" id="A0A1W0E4D2"/>
<evidence type="ECO:0000313" key="10">
    <source>
        <dbReference type="Proteomes" id="UP000192758"/>
    </source>
</evidence>